<feature type="domain" description="OmpA-like" evidence="3">
    <location>
        <begin position="45"/>
        <end position="151"/>
    </location>
</feature>
<dbReference type="SUPFAM" id="SSF103088">
    <property type="entry name" value="OmpA-like"/>
    <property type="match status" value="1"/>
</dbReference>
<accession>A0ABP9P2F3</accession>
<feature type="chain" id="PRO_5045791411" description="OmpA-like domain-containing protein" evidence="2">
    <location>
        <begin position="22"/>
        <end position="151"/>
    </location>
</feature>
<evidence type="ECO:0000313" key="5">
    <source>
        <dbReference type="Proteomes" id="UP001499852"/>
    </source>
</evidence>
<keyword evidence="1" id="KW-0472">Membrane</keyword>
<keyword evidence="5" id="KW-1185">Reference proteome</keyword>
<keyword evidence="2" id="KW-0732">Signal</keyword>
<dbReference type="PROSITE" id="PS51257">
    <property type="entry name" value="PROKAR_LIPOPROTEIN"/>
    <property type="match status" value="1"/>
</dbReference>
<evidence type="ECO:0000256" key="1">
    <source>
        <dbReference type="PROSITE-ProRule" id="PRU00473"/>
    </source>
</evidence>
<name>A0ABP9P2F3_9BACT</name>
<evidence type="ECO:0000259" key="3">
    <source>
        <dbReference type="PROSITE" id="PS51123"/>
    </source>
</evidence>
<dbReference type="PROSITE" id="PS51123">
    <property type="entry name" value="OMPA_2"/>
    <property type="match status" value="1"/>
</dbReference>
<dbReference type="RefSeq" id="WP_345736273.1">
    <property type="nucleotide sequence ID" value="NZ_BAABIA010000004.1"/>
</dbReference>
<gene>
    <name evidence="4" type="ORF">GCM10023213_20360</name>
</gene>
<proteinExistence type="predicted"/>
<evidence type="ECO:0000313" key="4">
    <source>
        <dbReference type="EMBL" id="GAA5139541.1"/>
    </source>
</evidence>
<dbReference type="InterPro" id="IPR036737">
    <property type="entry name" value="OmpA-like_sf"/>
</dbReference>
<comment type="caution">
    <text evidence="4">The sequence shown here is derived from an EMBL/GenBank/DDBJ whole genome shotgun (WGS) entry which is preliminary data.</text>
</comment>
<evidence type="ECO:0000256" key="2">
    <source>
        <dbReference type="SAM" id="SignalP"/>
    </source>
</evidence>
<reference evidence="5" key="1">
    <citation type="journal article" date="2019" name="Int. J. Syst. Evol. Microbiol.">
        <title>The Global Catalogue of Microorganisms (GCM) 10K type strain sequencing project: providing services to taxonomists for standard genome sequencing and annotation.</title>
        <authorList>
            <consortium name="The Broad Institute Genomics Platform"/>
            <consortium name="The Broad Institute Genome Sequencing Center for Infectious Disease"/>
            <person name="Wu L."/>
            <person name="Ma J."/>
        </authorList>
    </citation>
    <scope>NUCLEOTIDE SEQUENCE [LARGE SCALE GENOMIC DNA]</scope>
    <source>
        <strain evidence="5">JCM 18053</strain>
    </source>
</reference>
<dbReference type="InterPro" id="IPR006665">
    <property type="entry name" value="OmpA-like"/>
</dbReference>
<dbReference type="Proteomes" id="UP001499852">
    <property type="component" value="Unassembled WGS sequence"/>
</dbReference>
<dbReference type="EMBL" id="BAABIA010000004">
    <property type="protein sequence ID" value="GAA5139541.1"/>
    <property type="molecule type" value="Genomic_DNA"/>
</dbReference>
<sequence length="151" mass="16347">MRVFLPSFLLSVMLCSCGTVTSPFNEKETDIVFALGSREGFVSPLAASLKPACPALEFNGTSYALNGAHKKLLLKMAADWKQEKPRYLIVGYTPPDLPEDYARALSERRAQAVRQVLIEAGVEAANLQTVGFGHDSAPSGPTTSVVVIYKQ</sequence>
<feature type="signal peptide" evidence="2">
    <location>
        <begin position="1"/>
        <end position="21"/>
    </location>
</feature>
<dbReference type="Gene3D" id="3.30.1330.60">
    <property type="entry name" value="OmpA-like domain"/>
    <property type="match status" value="1"/>
</dbReference>
<organism evidence="4 5">
    <name type="scientific">Prosthecobacter algae</name>
    <dbReference type="NCBI Taxonomy" id="1144682"/>
    <lineage>
        <taxon>Bacteria</taxon>
        <taxon>Pseudomonadati</taxon>
        <taxon>Verrucomicrobiota</taxon>
        <taxon>Verrucomicrobiia</taxon>
        <taxon>Verrucomicrobiales</taxon>
        <taxon>Verrucomicrobiaceae</taxon>
        <taxon>Prosthecobacter</taxon>
    </lineage>
</organism>
<protein>
    <recommendedName>
        <fullName evidence="3">OmpA-like domain-containing protein</fullName>
    </recommendedName>
</protein>
<dbReference type="Pfam" id="PF00691">
    <property type="entry name" value="OmpA"/>
    <property type="match status" value="1"/>
</dbReference>